<dbReference type="AlphaFoldDB" id="U3AHF5"/>
<evidence type="ECO:0000313" key="2">
    <source>
        <dbReference type="EMBL" id="GAD54228.1"/>
    </source>
</evidence>
<keyword evidence="3" id="KW-1185">Reference proteome</keyword>
<accession>U3AHF5</accession>
<dbReference type="Proteomes" id="UP000016566">
    <property type="component" value="Unassembled WGS sequence"/>
</dbReference>
<dbReference type="eggNOG" id="COG1633">
    <property type="taxonomic scope" value="Bacteria"/>
</dbReference>
<sequence>MSDHLDTLKKLHTRVIDSRDGYKHSREDVADERGFVGFFDRRIAEREQFHTVIHRQLGAEGVDVSENGSTAAAAHRGWLSLKDSLTGNDEAVYDEIISGEEQLLKLYDDAISATTGKPEWSFLSSQRADVEKAITEHGRKRAATPPDPQILFGSICAVLRGRRIS</sequence>
<dbReference type="RefSeq" id="WP_021692337.1">
    <property type="nucleotide sequence ID" value="NZ_BATB01000002.1"/>
</dbReference>
<dbReference type="Gene3D" id="1.20.1260.10">
    <property type="match status" value="1"/>
</dbReference>
<comment type="caution">
    <text evidence="2">The sequence shown here is derived from an EMBL/GenBank/DDBJ whole genome shotgun (WGS) entry which is preliminary data.</text>
</comment>
<dbReference type="InterPro" id="IPR012347">
    <property type="entry name" value="Ferritin-like"/>
</dbReference>
<dbReference type="InterPro" id="IPR019052">
    <property type="entry name" value="DUF2383"/>
</dbReference>
<reference evidence="2" key="1">
    <citation type="journal article" date="2013" name="Genome Announc.">
        <title>Draft Genome Sequence of Loktanella cinnabarina LL-001T, Isolated from Deep-Sea Floor Sediment.</title>
        <authorList>
            <person name="Nishi S."/>
            <person name="Tsubouchi T."/>
            <person name="Takaki Y."/>
            <person name="Koyanagi R."/>
            <person name="Satoh N."/>
            <person name="Maruyama T."/>
            <person name="Hatada Y."/>
        </authorList>
    </citation>
    <scope>NUCLEOTIDE SEQUENCE [LARGE SCALE GENOMIC DNA]</scope>
    <source>
        <strain evidence="2">LL-001</strain>
    </source>
</reference>
<evidence type="ECO:0000259" key="1">
    <source>
        <dbReference type="Pfam" id="PF09537"/>
    </source>
</evidence>
<dbReference type="EMBL" id="BATB01000002">
    <property type="protein sequence ID" value="GAD54228.1"/>
    <property type="molecule type" value="Genomic_DNA"/>
</dbReference>
<proteinExistence type="predicted"/>
<dbReference type="STRING" id="1337093.MBELCI_0280"/>
<evidence type="ECO:0000313" key="3">
    <source>
        <dbReference type="Proteomes" id="UP000016566"/>
    </source>
</evidence>
<gene>
    <name evidence="2" type="ORF">MBELCI_0280</name>
</gene>
<dbReference type="Pfam" id="PF09537">
    <property type="entry name" value="DUF2383"/>
    <property type="match status" value="1"/>
</dbReference>
<organism evidence="2 3">
    <name type="scientific">Limimaricola cinnabarinus LL-001</name>
    <dbReference type="NCBI Taxonomy" id="1337093"/>
    <lineage>
        <taxon>Bacteria</taxon>
        <taxon>Pseudomonadati</taxon>
        <taxon>Pseudomonadota</taxon>
        <taxon>Alphaproteobacteria</taxon>
        <taxon>Rhodobacterales</taxon>
        <taxon>Paracoccaceae</taxon>
        <taxon>Limimaricola</taxon>
    </lineage>
</organism>
<feature type="domain" description="DUF2383" evidence="1">
    <location>
        <begin position="5"/>
        <end position="111"/>
    </location>
</feature>
<protein>
    <recommendedName>
        <fullName evidence="1">DUF2383 domain-containing protein</fullName>
    </recommendedName>
</protein>
<name>U3AHF5_9RHOB</name>